<organism evidence="1 2">
    <name type="scientific">Planobispora rosea</name>
    <dbReference type="NCBI Taxonomy" id="35762"/>
    <lineage>
        <taxon>Bacteria</taxon>
        <taxon>Bacillati</taxon>
        <taxon>Actinomycetota</taxon>
        <taxon>Actinomycetes</taxon>
        <taxon>Streptosporangiales</taxon>
        <taxon>Streptosporangiaceae</taxon>
        <taxon>Planobispora</taxon>
    </lineage>
</organism>
<keyword evidence="2" id="KW-1185">Reference proteome</keyword>
<dbReference type="InterPro" id="IPR011032">
    <property type="entry name" value="GroES-like_sf"/>
</dbReference>
<evidence type="ECO:0000313" key="1">
    <source>
        <dbReference type="EMBL" id="GIH82031.1"/>
    </source>
</evidence>
<proteinExistence type="predicted"/>
<dbReference type="SUPFAM" id="SSF50129">
    <property type="entry name" value="GroES-like"/>
    <property type="match status" value="1"/>
</dbReference>
<dbReference type="Proteomes" id="UP000655044">
    <property type="component" value="Unassembled WGS sequence"/>
</dbReference>
<dbReference type="PANTHER" id="PTHR11695">
    <property type="entry name" value="ALCOHOL DEHYDROGENASE RELATED"/>
    <property type="match status" value="1"/>
</dbReference>
<dbReference type="PANTHER" id="PTHR11695:SF294">
    <property type="entry name" value="RETICULON-4-INTERACTING PROTEIN 1, MITOCHONDRIAL"/>
    <property type="match status" value="1"/>
</dbReference>
<dbReference type="Gene3D" id="3.40.50.720">
    <property type="entry name" value="NAD(P)-binding Rossmann-like Domain"/>
    <property type="match status" value="1"/>
</dbReference>
<sequence length="123" mass="12828">MNSRSPVCLLLSPSATSRAVTGFRPGDEVYGGCGLDLVPGTTGLAEYACLLQDGMLRAMPAGLTFEQAAAVPVAALTALQGLSDKGRVRRGHRVLAPTGVFVEAVRYLERGHARGEVVVTMDG</sequence>
<dbReference type="RefSeq" id="WP_229803121.1">
    <property type="nucleotide sequence ID" value="NZ_BMQP01000012.1"/>
</dbReference>
<dbReference type="EMBL" id="BOOI01000002">
    <property type="protein sequence ID" value="GIH82031.1"/>
    <property type="molecule type" value="Genomic_DNA"/>
</dbReference>
<dbReference type="Gene3D" id="3.90.180.10">
    <property type="entry name" value="Medium-chain alcohol dehydrogenases, catalytic domain"/>
    <property type="match status" value="1"/>
</dbReference>
<protein>
    <submittedName>
        <fullName evidence="1">Uncharacterized protein</fullName>
    </submittedName>
</protein>
<name>A0A8J3RS88_PLARO</name>
<reference evidence="1" key="1">
    <citation type="submission" date="2021-01" db="EMBL/GenBank/DDBJ databases">
        <title>Whole genome shotgun sequence of Planobispora rosea NBRC 15558.</title>
        <authorList>
            <person name="Komaki H."/>
            <person name="Tamura T."/>
        </authorList>
    </citation>
    <scope>NUCLEOTIDE SEQUENCE</scope>
    <source>
        <strain evidence="1">NBRC 15558</strain>
    </source>
</reference>
<comment type="caution">
    <text evidence="1">The sequence shown here is derived from an EMBL/GenBank/DDBJ whole genome shotgun (WGS) entry which is preliminary data.</text>
</comment>
<dbReference type="AlphaFoldDB" id="A0A8J3RS88"/>
<accession>A0A8J3RS88</accession>
<gene>
    <name evidence="1" type="ORF">Pro02_04390</name>
</gene>
<dbReference type="InterPro" id="IPR050700">
    <property type="entry name" value="YIM1/Zinc_Alcohol_DH_Fams"/>
</dbReference>
<evidence type="ECO:0000313" key="2">
    <source>
        <dbReference type="Proteomes" id="UP000655044"/>
    </source>
</evidence>